<organism evidence="3 5">
    <name type="scientific">Puccinia coronata f. sp. avenae</name>
    <dbReference type="NCBI Taxonomy" id="200324"/>
    <lineage>
        <taxon>Eukaryota</taxon>
        <taxon>Fungi</taxon>
        <taxon>Dikarya</taxon>
        <taxon>Basidiomycota</taxon>
        <taxon>Pucciniomycotina</taxon>
        <taxon>Pucciniomycetes</taxon>
        <taxon>Pucciniales</taxon>
        <taxon>Pucciniaceae</taxon>
        <taxon>Puccinia</taxon>
    </lineage>
</organism>
<dbReference type="OrthoDB" id="2509227at2759"/>
<sequence length="102" mass="11275">MTRPRKLPPPPKPITERIPASSSSRSNRRQGMIFSTSDLPQEIKDLKGQAPNPTSQSPPAATLSSKRQAGNRKGVVFDPNNLPQELRNLRDDVPPRNNTRPA</sequence>
<evidence type="ECO:0000313" key="3">
    <source>
        <dbReference type="EMBL" id="PLW30772.1"/>
    </source>
</evidence>
<reference evidence="5 6" key="1">
    <citation type="submission" date="2017-11" db="EMBL/GenBank/DDBJ databases">
        <title>De novo assembly and phasing of dikaryotic genomes from two isolates of Puccinia coronata f. sp. avenae, the causal agent of oat crown rust.</title>
        <authorList>
            <person name="Miller M.E."/>
            <person name="Zhang Y."/>
            <person name="Omidvar V."/>
            <person name="Sperschneider J."/>
            <person name="Schwessinger B."/>
            <person name="Raley C."/>
            <person name="Palmer J.M."/>
            <person name="Garnica D."/>
            <person name="Upadhyaya N."/>
            <person name="Rathjen J."/>
            <person name="Taylor J.M."/>
            <person name="Park R.F."/>
            <person name="Dodds P.N."/>
            <person name="Hirsch C.D."/>
            <person name="Kianian S.F."/>
            <person name="Figueroa M."/>
        </authorList>
    </citation>
    <scope>NUCLEOTIDE SEQUENCE [LARGE SCALE GENOMIC DNA]</scope>
    <source>
        <strain evidence="3">12NC29</strain>
        <strain evidence="4">12SD80</strain>
    </source>
</reference>
<feature type="region of interest" description="Disordered" evidence="1">
    <location>
        <begin position="1"/>
        <end position="102"/>
    </location>
</feature>
<dbReference type="EMBL" id="PGCJ01000465">
    <property type="protein sequence ID" value="PLW27914.1"/>
    <property type="molecule type" value="Genomic_DNA"/>
</dbReference>
<name>A0A2N5TZ63_9BASI</name>
<accession>A0A2N5TZ63</accession>
<evidence type="ECO:0000256" key="1">
    <source>
        <dbReference type="SAM" id="MobiDB-lite"/>
    </source>
</evidence>
<dbReference type="EMBL" id="PGCI01000093">
    <property type="protein sequence ID" value="PLW41137.1"/>
    <property type="molecule type" value="Genomic_DNA"/>
</dbReference>
<dbReference type="Proteomes" id="UP000235388">
    <property type="component" value="Unassembled WGS sequence"/>
</dbReference>
<evidence type="ECO:0000313" key="2">
    <source>
        <dbReference type="EMBL" id="PLW27914.1"/>
    </source>
</evidence>
<dbReference type="AlphaFoldDB" id="A0A2N5TZ63"/>
<dbReference type="Proteomes" id="UP000235392">
    <property type="component" value="Unassembled WGS sequence"/>
</dbReference>
<feature type="compositionally biased region" description="Polar residues" evidence="1">
    <location>
        <begin position="51"/>
        <end position="68"/>
    </location>
</feature>
<gene>
    <name evidence="3" type="ORF">PCANC_23892</name>
    <name evidence="2" type="ORF">PCANC_25384</name>
    <name evidence="4" type="ORF">PCASD_11827</name>
</gene>
<comment type="caution">
    <text evidence="3">The sequence shown here is derived from an EMBL/GenBank/DDBJ whole genome shotgun (WGS) entry which is preliminary data.</text>
</comment>
<evidence type="ECO:0000313" key="5">
    <source>
        <dbReference type="Proteomes" id="UP000235388"/>
    </source>
</evidence>
<protein>
    <submittedName>
        <fullName evidence="3">Uncharacterized protein</fullName>
    </submittedName>
</protein>
<evidence type="ECO:0000313" key="4">
    <source>
        <dbReference type="EMBL" id="PLW41137.1"/>
    </source>
</evidence>
<evidence type="ECO:0000313" key="6">
    <source>
        <dbReference type="Proteomes" id="UP000235392"/>
    </source>
</evidence>
<dbReference type="EMBL" id="PGCJ01000366">
    <property type="protein sequence ID" value="PLW30772.1"/>
    <property type="molecule type" value="Genomic_DNA"/>
</dbReference>
<keyword evidence="5" id="KW-1185">Reference proteome</keyword>
<proteinExistence type="predicted"/>